<protein>
    <submittedName>
        <fullName evidence="1">Uncharacterized protein</fullName>
    </submittedName>
</protein>
<gene>
    <name evidence="1" type="ORF">FF100_33615</name>
</gene>
<accession>A0A5C4L8E4</accession>
<dbReference type="OrthoDB" id="7994823at2"/>
<reference evidence="1 2" key="1">
    <citation type="submission" date="2019-06" db="EMBL/GenBank/DDBJ databases">
        <title>Genome of Methylobacterium sp. 17Sr1-39.</title>
        <authorList>
            <person name="Seo T."/>
        </authorList>
    </citation>
    <scope>NUCLEOTIDE SEQUENCE [LARGE SCALE GENOMIC DNA]</scope>
    <source>
        <strain evidence="1 2">17Sr1-39</strain>
    </source>
</reference>
<organism evidence="1 2">
    <name type="scientific">Methylobacterium terricola</name>
    <dbReference type="NCBI Taxonomy" id="2583531"/>
    <lineage>
        <taxon>Bacteria</taxon>
        <taxon>Pseudomonadati</taxon>
        <taxon>Pseudomonadota</taxon>
        <taxon>Alphaproteobacteria</taxon>
        <taxon>Hyphomicrobiales</taxon>
        <taxon>Methylobacteriaceae</taxon>
        <taxon>Methylobacterium</taxon>
    </lineage>
</organism>
<proteinExistence type="predicted"/>
<comment type="caution">
    <text evidence="1">The sequence shown here is derived from an EMBL/GenBank/DDBJ whole genome shotgun (WGS) entry which is preliminary data.</text>
</comment>
<dbReference type="RefSeq" id="WP_139040367.1">
    <property type="nucleotide sequence ID" value="NZ_VDDA01000042.1"/>
</dbReference>
<sequence length="156" mass="16560">MRAPAGMTGFTHQGFPVEIRDGVAQVDPRFRGEFETHGFLVEGEAGPALPAAGENPPLRPLDLRKQALIGMFSDRLDTMSDDELDAMLADARAAQKREEDGASALDPAAVTEAAVDAMSRAELFAFLKLKGAPAVPPITNEALREKARAALTAMTG</sequence>
<evidence type="ECO:0000313" key="2">
    <source>
        <dbReference type="Proteomes" id="UP000305267"/>
    </source>
</evidence>
<dbReference type="AlphaFoldDB" id="A0A5C4L8E4"/>
<name>A0A5C4L8E4_9HYPH</name>
<dbReference type="Proteomes" id="UP000305267">
    <property type="component" value="Unassembled WGS sequence"/>
</dbReference>
<evidence type="ECO:0000313" key="1">
    <source>
        <dbReference type="EMBL" id="TNC07111.1"/>
    </source>
</evidence>
<keyword evidence="2" id="KW-1185">Reference proteome</keyword>
<dbReference type="EMBL" id="VDDA01000042">
    <property type="protein sequence ID" value="TNC07111.1"/>
    <property type="molecule type" value="Genomic_DNA"/>
</dbReference>